<feature type="domain" description="Type I restriction modification DNA specificity" evidence="4">
    <location>
        <begin position="4"/>
        <end position="157"/>
    </location>
</feature>
<dbReference type="Gene3D" id="3.90.220.20">
    <property type="entry name" value="DNA methylase specificity domains"/>
    <property type="match status" value="1"/>
</dbReference>
<dbReference type="EMBL" id="JAHJDP010000085">
    <property type="protein sequence ID" value="MBU2692124.1"/>
    <property type="molecule type" value="Genomic_DNA"/>
</dbReference>
<proteinExistence type="inferred from homology"/>
<name>A0A948W720_UNCEI</name>
<dbReference type="GO" id="GO:0004519">
    <property type="term" value="F:endonuclease activity"/>
    <property type="evidence" value="ECO:0007669"/>
    <property type="project" value="UniProtKB-KW"/>
</dbReference>
<evidence type="ECO:0000313" key="5">
    <source>
        <dbReference type="EMBL" id="MBU2692124.1"/>
    </source>
</evidence>
<keyword evidence="5" id="KW-0540">Nuclease</keyword>
<accession>A0A948W720</accession>
<dbReference type="CDD" id="cd17262">
    <property type="entry name" value="RMtype1_S_Aco12261I-TRD2-CR2"/>
    <property type="match status" value="1"/>
</dbReference>
<protein>
    <submittedName>
        <fullName evidence="5">Restriction endonuclease subunit S</fullName>
        <ecNumber evidence="5">3.1.21.-</ecNumber>
    </submittedName>
</protein>
<gene>
    <name evidence="5" type="ORF">KJ970_14480</name>
</gene>
<reference evidence="5" key="1">
    <citation type="submission" date="2021-05" db="EMBL/GenBank/DDBJ databases">
        <title>Energy efficiency and biological interactions define the core microbiome of deep oligotrophic groundwater.</title>
        <authorList>
            <person name="Mehrshad M."/>
            <person name="Lopez-Fernandez M."/>
            <person name="Bell E."/>
            <person name="Bernier-Latmani R."/>
            <person name="Bertilsson S."/>
            <person name="Dopson M."/>
        </authorList>
    </citation>
    <scope>NUCLEOTIDE SEQUENCE</scope>
    <source>
        <strain evidence="5">Modern_marine.mb.64</strain>
    </source>
</reference>
<dbReference type="Proteomes" id="UP000777784">
    <property type="component" value="Unassembled WGS sequence"/>
</dbReference>
<dbReference type="EC" id="3.1.21.-" evidence="5"/>
<evidence type="ECO:0000259" key="4">
    <source>
        <dbReference type="Pfam" id="PF01420"/>
    </source>
</evidence>
<keyword evidence="5" id="KW-0378">Hydrolase</keyword>
<dbReference type="GO" id="GO:0009307">
    <property type="term" value="P:DNA restriction-modification system"/>
    <property type="evidence" value="ECO:0007669"/>
    <property type="project" value="UniProtKB-KW"/>
</dbReference>
<keyword evidence="5" id="KW-0255">Endonuclease</keyword>
<dbReference type="InterPro" id="IPR052021">
    <property type="entry name" value="Type-I_RS_S_subunit"/>
</dbReference>
<dbReference type="Pfam" id="PF01420">
    <property type="entry name" value="Methylase_S"/>
    <property type="match status" value="1"/>
</dbReference>
<organism evidence="5 6">
    <name type="scientific">Eiseniibacteriota bacterium</name>
    <dbReference type="NCBI Taxonomy" id="2212470"/>
    <lineage>
        <taxon>Bacteria</taxon>
        <taxon>Candidatus Eiseniibacteriota</taxon>
    </lineage>
</organism>
<keyword evidence="2" id="KW-0680">Restriction system</keyword>
<dbReference type="AlphaFoldDB" id="A0A948W720"/>
<dbReference type="PANTHER" id="PTHR30408:SF12">
    <property type="entry name" value="TYPE I RESTRICTION ENZYME MJAVIII SPECIFICITY SUBUNIT"/>
    <property type="match status" value="1"/>
</dbReference>
<dbReference type="GO" id="GO:0003677">
    <property type="term" value="F:DNA binding"/>
    <property type="evidence" value="ECO:0007669"/>
    <property type="project" value="UniProtKB-KW"/>
</dbReference>
<dbReference type="InterPro" id="IPR044946">
    <property type="entry name" value="Restrct_endonuc_typeI_TRD_sf"/>
</dbReference>
<sequence length="178" mass="20375">MIAEVADCLDNLRVPLNDVQRAKMKGDYPYCGANGVLDYIDRFCVDDSVILMAEDGGYFDEYMTRPIAYRMSGKFWVNNHAHILKAKREYDQDYLFYSLVHKDILSFLASGTRAKLNKSELNKITIRQPANKEEQTAIAVILNDMDSEITALDSKINKARQIKQGMMQELLTGRIRLV</sequence>
<evidence type="ECO:0000313" key="6">
    <source>
        <dbReference type="Proteomes" id="UP000777784"/>
    </source>
</evidence>
<evidence type="ECO:0000256" key="2">
    <source>
        <dbReference type="ARBA" id="ARBA00022747"/>
    </source>
</evidence>
<dbReference type="SUPFAM" id="SSF116734">
    <property type="entry name" value="DNA methylase specificity domain"/>
    <property type="match status" value="1"/>
</dbReference>
<keyword evidence="3" id="KW-0238">DNA-binding</keyword>
<comment type="similarity">
    <text evidence="1">Belongs to the type-I restriction system S methylase family.</text>
</comment>
<dbReference type="GO" id="GO:0016787">
    <property type="term" value="F:hydrolase activity"/>
    <property type="evidence" value="ECO:0007669"/>
    <property type="project" value="UniProtKB-KW"/>
</dbReference>
<dbReference type="Gene3D" id="1.10.287.1120">
    <property type="entry name" value="Bipartite methylase S protein"/>
    <property type="match status" value="1"/>
</dbReference>
<dbReference type="PANTHER" id="PTHR30408">
    <property type="entry name" value="TYPE-1 RESTRICTION ENZYME ECOKI SPECIFICITY PROTEIN"/>
    <property type="match status" value="1"/>
</dbReference>
<comment type="caution">
    <text evidence="5">The sequence shown here is derived from an EMBL/GenBank/DDBJ whole genome shotgun (WGS) entry which is preliminary data.</text>
</comment>
<evidence type="ECO:0000256" key="1">
    <source>
        <dbReference type="ARBA" id="ARBA00010923"/>
    </source>
</evidence>
<dbReference type="InterPro" id="IPR000055">
    <property type="entry name" value="Restrct_endonuc_typeI_TRD"/>
</dbReference>
<evidence type="ECO:0000256" key="3">
    <source>
        <dbReference type="ARBA" id="ARBA00023125"/>
    </source>
</evidence>